<reference evidence="2" key="1">
    <citation type="submission" date="2025-08" db="UniProtKB">
        <authorList>
            <consortium name="Ensembl"/>
        </authorList>
    </citation>
    <scope>IDENTIFICATION</scope>
</reference>
<dbReference type="AlphaFoldDB" id="A0A8C5NI76"/>
<feature type="compositionally biased region" description="Pro residues" evidence="1">
    <location>
        <begin position="1"/>
        <end position="18"/>
    </location>
</feature>
<feature type="region of interest" description="Disordered" evidence="1">
    <location>
        <begin position="1"/>
        <end position="21"/>
    </location>
</feature>
<dbReference type="Ensembl" id="ENSJHYT00000000314.1">
    <property type="protein sequence ID" value="ENSJHYP00000000225.1"/>
    <property type="gene ID" value="ENSJHYG00000000249.1"/>
</dbReference>
<evidence type="ECO:0000313" key="3">
    <source>
        <dbReference type="Proteomes" id="UP000694408"/>
    </source>
</evidence>
<name>A0A8C5NI76_JUNHY</name>
<sequence length="96" mass="9594">MPIPPPPPPPPGPPPPPTLSQVGVTCAHRGHFPLERAACGRAGVLWEVGMPSWAVPVLGGNPGEVLSLCSSPGEHGTAEAEPRGAAGPRGPPAGHL</sequence>
<feature type="compositionally biased region" description="Low complexity" evidence="1">
    <location>
        <begin position="83"/>
        <end position="96"/>
    </location>
</feature>
<protein>
    <submittedName>
        <fullName evidence="2">Uncharacterized protein</fullName>
    </submittedName>
</protein>
<evidence type="ECO:0000313" key="2">
    <source>
        <dbReference type="Ensembl" id="ENSJHYP00000000225.1"/>
    </source>
</evidence>
<accession>A0A8C5NI76</accession>
<evidence type="ECO:0000256" key="1">
    <source>
        <dbReference type="SAM" id="MobiDB-lite"/>
    </source>
</evidence>
<feature type="region of interest" description="Disordered" evidence="1">
    <location>
        <begin position="69"/>
        <end position="96"/>
    </location>
</feature>
<dbReference type="Proteomes" id="UP000694408">
    <property type="component" value="Unplaced"/>
</dbReference>
<proteinExistence type="predicted"/>
<keyword evidence="3" id="KW-1185">Reference proteome</keyword>
<reference evidence="2" key="2">
    <citation type="submission" date="2025-09" db="UniProtKB">
        <authorList>
            <consortium name="Ensembl"/>
        </authorList>
    </citation>
    <scope>IDENTIFICATION</scope>
</reference>
<organism evidence="2 3">
    <name type="scientific">Junco hyemalis</name>
    <name type="common">Dark-eyed junco</name>
    <dbReference type="NCBI Taxonomy" id="40217"/>
    <lineage>
        <taxon>Eukaryota</taxon>
        <taxon>Metazoa</taxon>
        <taxon>Chordata</taxon>
        <taxon>Craniata</taxon>
        <taxon>Vertebrata</taxon>
        <taxon>Euteleostomi</taxon>
        <taxon>Archelosauria</taxon>
        <taxon>Archosauria</taxon>
        <taxon>Dinosauria</taxon>
        <taxon>Saurischia</taxon>
        <taxon>Theropoda</taxon>
        <taxon>Coelurosauria</taxon>
        <taxon>Aves</taxon>
        <taxon>Neognathae</taxon>
        <taxon>Neoaves</taxon>
        <taxon>Telluraves</taxon>
        <taxon>Australaves</taxon>
        <taxon>Passeriformes</taxon>
        <taxon>Passerellidae</taxon>
        <taxon>Junco</taxon>
    </lineage>
</organism>